<dbReference type="Gene3D" id="4.10.240.10">
    <property type="entry name" value="Zn(2)-C6 fungal-type DNA-binding domain"/>
    <property type="match status" value="1"/>
</dbReference>
<dbReference type="GeneID" id="59296190"/>
<name>A0A8H5S9P3_9HYPO</name>
<dbReference type="CDD" id="cd00067">
    <property type="entry name" value="GAL4"/>
    <property type="match status" value="1"/>
</dbReference>
<dbReference type="PROSITE" id="PS50048">
    <property type="entry name" value="ZN2_CY6_FUNGAL_2"/>
    <property type="match status" value="1"/>
</dbReference>
<feature type="compositionally biased region" description="Basic residues" evidence="2">
    <location>
        <begin position="15"/>
        <end position="24"/>
    </location>
</feature>
<dbReference type="InterPro" id="IPR036864">
    <property type="entry name" value="Zn2-C6_fun-type_DNA-bd_sf"/>
</dbReference>
<dbReference type="Proteomes" id="UP000530670">
    <property type="component" value="Unassembled WGS sequence"/>
</dbReference>
<accession>A0A8H5S9P3</accession>
<dbReference type="InterPro" id="IPR052400">
    <property type="entry name" value="Zn2-C6_fungal_TF"/>
</dbReference>
<evidence type="ECO:0000259" key="3">
    <source>
        <dbReference type="PROSITE" id="PS50048"/>
    </source>
</evidence>
<evidence type="ECO:0000256" key="2">
    <source>
        <dbReference type="SAM" id="MobiDB-lite"/>
    </source>
</evidence>
<keyword evidence="5" id="KW-1185">Reference proteome</keyword>
<keyword evidence="1" id="KW-0539">Nucleus</keyword>
<dbReference type="SMART" id="SM00066">
    <property type="entry name" value="GAL4"/>
    <property type="match status" value="1"/>
</dbReference>
<feature type="domain" description="Zn(2)-C6 fungal-type" evidence="3">
    <location>
        <begin position="27"/>
        <end position="57"/>
    </location>
</feature>
<gene>
    <name evidence="4" type="ORF">FTJAE_1102</name>
</gene>
<dbReference type="AlphaFoldDB" id="A0A8H5S9P3"/>
<dbReference type="Pfam" id="PF11951">
    <property type="entry name" value="Fungal_trans_2"/>
    <property type="match status" value="1"/>
</dbReference>
<proteinExistence type="predicted"/>
<dbReference type="InterPro" id="IPR021858">
    <property type="entry name" value="Fun_TF"/>
</dbReference>
<dbReference type="Pfam" id="PF00172">
    <property type="entry name" value="Zn_clus"/>
    <property type="match status" value="1"/>
</dbReference>
<sequence length="447" mass="50584">MDTEVHDVVTVRSGSKARRPHKKAKTGCLDCRRRRVKCTEERPECRACHRRGVECEYPSFQGVVFPSPSTQHGDETSPESTSSQPPKQIQTQTIAPVPGLVSNAYQSVLGVHQHDRPTVIFGIEDMALLHHWTVSTSLDVYKNSAMSAICQVSFPKIAFKYPFVMQALLGLTALHIAYLEPQERLRYTGEAARYHSLGLQGFNEAIPHSNEETAEGLFVWSSLNLFYVFAASGRLGEGFWDESSWGGRKDRILGAGWIPMLRGIQVVMMPYFDVLSAGQLREAMNIGNWDDVDPDSVEDINDKRFCRLRETWEHNPDASTYEDILHILRRIRMFMAQFSNIDTEPPGSSVTNRAWQGAFLFVPFASDRYFSLLHQRQPPALVLYAFYGALLHSLNDSWFMEGWGYDIVGVVNDLLGSYWEHWISWPLAVVGLRTGDMEGSPMSILTK</sequence>
<dbReference type="GO" id="GO:0008270">
    <property type="term" value="F:zinc ion binding"/>
    <property type="evidence" value="ECO:0007669"/>
    <property type="project" value="InterPro"/>
</dbReference>
<dbReference type="InterPro" id="IPR001138">
    <property type="entry name" value="Zn2Cys6_DnaBD"/>
</dbReference>
<reference evidence="4 5" key="1">
    <citation type="submission" date="2020-05" db="EMBL/GenBank/DDBJ databases">
        <title>Identification and distribution of gene clusters putatively required for synthesis of sphingolipid metabolism inhibitors in phylogenetically diverse species of the filamentous fungus Fusarium.</title>
        <authorList>
            <person name="Kim H.-S."/>
            <person name="Busman M."/>
            <person name="Brown D.W."/>
            <person name="Divon H."/>
            <person name="Uhlig S."/>
            <person name="Proctor R.H."/>
        </authorList>
    </citation>
    <scope>NUCLEOTIDE SEQUENCE [LARGE SCALE GENOMIC DNA]</scope>
    <source>
        <strain evidence="4 5">NRRL 66243</strain>
    </source>
</reference>
<feature type="region of interest" description="Disordered" evidence="2">
    <location>
        <begin position="66"/>
        <end position="90"/>
    </location>
</feature>
<dbReference type="GO" id="GO:0000981">
    <property type="term" value="F:DNA-binding transcription factor activity, RNA polymerase II-specific"/>
    <property type="evidence" value="ECO:0007669"/>
    <property type="project" value="InterPro"/>
</dbReference>
<dbReference type="PANTHER" id="PTHR47657">
    <property type="entry name" value="STEROL REGULATORY ELEMENT-BINDING PROTEIN ECM22"/>
    <property type="match status" value="1"/>
</dbReference>
<evidence type="ECO:0000313" key="4">
    <source>
        <dbReference type="EMBL" id="KAF5649106.1"/>
    </source>
</evidence>
<protein>
    <submittedName>
        <fullName evidence="4">UPC2-like regulatory protein</fullName>
    </submittedName>
</protein>
<organism evidence="4 5">
    <name type="scientific">Fusarium tjaetaba</name>
    <dbReference type="NCBI Taxonomy" id="1567544"/>
    <lineage>
        <taxon>Eukaryota</taxon>
        <taxon>Fungi</taxon>
        <taxon>Dikarya</taxon>
        <taxon>Ascomycota</taxon>
        <taxon>Pezizomycotina</taxon>
        <taxon>Sordariomycetes</taxon>
        <taxon>Hypocreomycetidae</taxon>
        <taxon>Hypocreales</taxon>
        <taxon>Nectriaceae</taxon>
        <taxon>Fusarium</taxon>
        <taxon>Fusarium fujikuroi species complex</taxon>
    </lineage>
</organism>
<dbReference type="EMBL" id="JAAQRI010000023">
    <property type="protein sequence ID" value="KAF5649106.1"/>
    <property type="molecule type" value="Genomic_DNA"/>
</dbReference>
<evidence type="ECO:0000256" key="1">
    <source>
        <dbReference type="ARBA" id="ARBA00023242"/>
    </source>
</evidence>
<feature type="region of interest" description="Disordered" evidence="2">
    <location>
        <begin position="1"/>
        <end position="24"/>
    </location>
</feature>
<dbReference type="RefSeq" id="XP_037211787.1">
    <property type="nucleotide sequence ID" value="XM_037343920.1"/>
</dbReference>
<dbReference type="SUPFAM" id="SSF57701">
    <property type="entry name" value="Zn2/Cys6 DNA-binding domain"/>
    <property type="match status" value="1"/>
</dbReference>
<comment type="caution">
    <text evidence="4">The sequence shown here is derived from an EMBL/GenBank/DDBJ whole genome shotgun (WGS) entry which is preliminary data.</text>
</comment>
<dbReference type="PROSITE" id="PS00463">
    <property type="entry name" value="ZN2_CY6_FUNGAL_1"/>
    <property type="match status" value="1"/>
</dbReference>
<evidence type="ECO:0000313" key="5">
    <source>
        <dbReference type="Proteomes" id="UP000530670"/>
    </source>
</evidence>
<dbReference type="PANTHER" id="PTHR47657:SF7">
    <property type="entry name" value="STEROL REGULATORY ELEMENT-BINDING PROTEIN ECM22"/>
    <property type="match status" value="1"/>
</dbReference>
<dbReference type="OrthoDB" id="3546279at2759"/>